<sequence>MVKGNDNKGEKGKRPETQTQPKFYDAIDQSIHIIQSLGIIEYGKELGLEKREILDEVEIWVKKREDFVSDELKYIFEQPAQSEAKVNEYANYQMLSFAKDAKYKYNAELFEQDKMLVPSLQLNLLDDYHAFIASIKNMIRKERENKEE</sequence>
<proteinExistence type="predicted"/>
<feature type="compositionally biased region" description="Basic and acidic residues" evidence="1">
    <location>
        <begin position="1"/>
        <end position="16"/>
    </location>
</feature>
<reference evidence="2 3" key="1">
    <citation type="journal article" date="2018" name="Mol. Plant">
        <title>The genome of Artemisia annua provides insight into the evolution of Asteraceae family and artemisinin biosynthesis.</title>
        <authorList>
            <person name="Shen Q."/>
            <person name="Zhang L."/>
            <person name="Liao Z."/>
            <person name="Wang S."/>
            <person name="Yan T."/>
            <person name="Shi P."/>
            <person name="Liu M."/>
            <person name="Fu X."/>
            <person name="Pan Q."/>
            <person name="Wang Y."/>
            <person name="Lv Z."/>
            <person name="Lu X."/>
            <person name="Zhang F."/>
            <person name="Jiang W."/>
            <person name="Ma Y."/>
            <person name="Chen M."/>
            <person name="Hao X."/>
            <person name="Li L."/>
            <person name="Tang Y."/>
            <person name="Lv G."/>
            <person name="Zhou Y."/>
            <person name="Sun X."/>
            <person name="Brodelius P.E."/>
            <person name="Rose J.K.C."/>
            <person name="Tang K."/>
        </authorList>
    </citation>
    <scope>NUCLEOTIDE SEQUENCE [LARGE SCALE GENOMIC DNA]</scope>
    <source>
        <strain evidence="3">cv. Huhao1</strain>
        <tissue evidence="2">Leaf</tissue>
    </source>
</reference>
<accession>A0A2U1L055</accession>
<evidence type="ECO:0000313" key="3">
    <source>
        <dbReference type="Proteomes" id="UP000245207"/>
    </source>
</evidence>
<keyword evidence="3" id="KW-1185">Reference proteome</keyword>
<organism evidence="2 3">
    <name type="scientific">Artemisia annua</name>
    <name type="common">Sweet wormwood</name>
    <dbReference type="NCBI Taxonomy" id="35608"/>
    <lineage>
        <taxon>Eukaryota</taxon>
        <taxon>Viridiplantae</taxon>
        <taxon>Streptophyta</taxon>
        <taxon>Embryophyta</taxon>
        <taxon>Tracheophyta</taxon>
        <taxon>Spermatophyta</taxon>
        <taxon>Magnoliopsida</taxon>
        <taxon>eudicotyledons</taxon>
        <taxon>Gunneridae</taxon>
        <taxon>Pentapetalae</taxon>
        <taxon>asterids</taxon>
        <taxon>campanulids</taxon>
        <taxon>Asterales</taxon>
        <taxon>Asteraceae</taxon>
        <taxon>Asteroideae</taxon>
        <taxon>Anthemideae</taxon>
        <taxon>Artemisiinae</taxon>
        <taxon>Artemisia</taxon>
    </lineage>
</organism>
<feature type="region of interest" description="Disordered" evidence="1">
    <location>
        <begin position="1"/>
        <end position="21"/>
    </location>
</feature>
<name>A0A2U1L055_ARTAN</name>
<evidence type="ECO:0000313" key="2">
    <source>
        <dbReference type="EMBL" id="PWA42373.1"/>
    </source>
</evidence>
<comment type="caution">
    <text evidence="2">The sequence shown here is derived from an EMBL/GenBank/DDBJ whole genome shotgun (WGS) entry which is preliminary data.</text>
</comment>
<dbReference type="EMBL" id="PKPP01012444">
    <property type="protein sequence ID" value="PWA42373.1"/>
    <property type="molecule type" value="Genomic_DNA"/>
</dbReference>
<evidence type="ECO:0000256" key="1">
    <source>
        <dbReference type="SAM" id="MobiDB-lite"/>
    </source>
</evidence>
<dbReference type="Proteomes" id="UP000245207">
    <property type="component" value="Unassembled WGS sequence"/>
</dbReference>
<dbReference type="AlphaFoldDB" id="A0A2U1L055"/>
<protein>
    <submittedName>
        <fullName evidence="2">Uncharacterized protein</fullName>
    </submittedName>
</protein>
<gene>
    <name evidence="2" type="ORF">CTI12_AA545440</name>
</gene>